<reference evidence="1" key="2">
    <citation type="journal article" date="2022" name="Syst. Appl. Microbiol.">
        <title>Physiological and genomic characterisation of Luteimonas fraxinea sp. nov., a bacterial species associated with trees tolerant to ash dieback.</title>
        <authorList>
            <person name="Ulrich K."/>
            <person name="Becker R."/>
            <person name="Behrendt U."/>
            <person name="Kube M."/>
            <person name="Schneck V."/>
            <person name="Ulrich A."/>
        </authorList>
    </citation>
    <scope>NUCLEOTIDE SEQUENCE</scope>
    <source>
        <strain evidence="1">A1P009</strain>
    </source>
</reference>
<dbReference type="EMBL" id="JAJQKU010000001">
    <property type="protein sequence ID" value="MCD9096157.1"/>
    <property type="molecule type" value="Genomic_DNA"/>
</dbReference>
<dbReference type="Proteomes" id="UP001430360">
    <property type="component" value="Unassembled WGS sequence"/>
</dbReference>
<reference evidence="1" key="1">
    <citation type="submission" date="2021-12" db="EMBL/GenBank/DDBJ databases">
        <authorList>
            <person name="Ulrich A."/>
        </authorList>
    </citation>
    <scope>NUCLEOTIDE SEQUENCE</scope>
    <source>
        <strain evidence="1">A1P009</strain>
    </source>
</reference>
<proteinExistence type="predicted"/>
<name>A0ABS8UB00_9GAMM</name>
<comment type="caution">
    <text evidence="1">The sequence shown here is derived from an EMBL/GenBank/DDBJ whole genome shotgun (WGS) entry which is preliminary data.</text>
</comment>
<evidence type="ECO:0000313" key="1">
    <source>
        <dbReference type="EMBL" id="MCD9096157.1"/>
    </source>
</evidence>
<keyword evidence="2" id="KW-1185">Reference proteome</keyword>
<gene>
    <name evidence="1" type="ORF">LTT95_04310</name>
</gene>
<sequence length="71" mass="7785">MKAIAHFAAKGQRFAAQGGTPTTFHAVFAGIPFPMWRAAWRAFTGQWRASSNPAPKWIQAMQKRARRGGAA</sequence>
<accession>A0ABS8UB00</accession>
<protein>
    <submittedName>
        <fullName evidence="1">Uncharacterized protein</fullName>
    </submittedName>
</protein>
<dbReference type="RefSeq" id="WP_232134630.1">
    <property type="nucleotide sequence ID" value="NZ_JAJQKU010000001.1"/>
</dbReference>
<evidence type="ECO:0000313" key="2">
    <source>
        <dbReference type="Proteomes" id="UP001430360"/>
    </source>
</evidence>
<organism evidence="1 2">
    <name type="scientific">Luteimonas fraxinea</name>
    <dbReference type="NCBI Taxonomy" id="2901869"/>
    <lineage>
        <taxon>Bacteria</taxon>
        <taxon>Pseudomonadati</taxon>
        <taxon>Pseudomonadota</taxon>
        <taxon>Gammaproteobacteria</taxon>
        <taxon>Lysobacterales</taxon>
        <taxon>Lysobacteraceae</taxon>
        <taxon>Luteimonas</taxon>
    </lineage>
</organism>